<keyword evidence="4" id="KW-0812">Transmembrane</keyword>
<evidence type="ECO:0000256" key="6">
    <source>
        <dbReference type="ARBA" id="ARBA00023237"/>
    </source>
</evidence>
<name>A0A133PWE8_9BACT</name>
<dbReference type="InterPro" id="IPR057601">
    <property type="entry name" value="Oar-like_b-barrel"/>
</dbReference>
<keyword evidence="10" id="KW-1185">Reference proteome</keyword>
<sequence length="1085" mass="121586">MQKKLLFLVVVLFTMTLSVMAQVTTSGISGKITSMGEEVIGATVTATHQPSGTVYRAVTNVEGRFTIQGMRVGGPYKVEVAYIGQQTKTFENVNLRLGEVEDMSCSLEQDSKELQEVVVTGNAGINATKTGAAQSLTSKQIADMPSITHGIADVARLNPQLTTTNAGAMSFAGTSNRYNSFMIDGAMNNDVFGLTADGSNGGQAGTQPVSMETIDQIHINVAPFDVRQSGFTGGAINAITKSGTNNFHGSLYGFGNNKSLIGSHYPYSDGTGYAPKFQDQKEYQWGLTLGGPIIKDKLFFFINYENANKDYPNINGYRQDGSRVLADEADGVLSKVKEMAAKQGLNYNGAFGNPNIYTKSQKFGAKIDWNINDFNKFAFRWSYVDAKKLNSVSGGSSLNDDHYYYPFESKTHSFTAELQSRISPVISNEARVSYVRVRDQRALSSAFPMISLQVTGGSVNIGNERSSMANQLDQDIYTVEDNLTWYKGNHTFTFGTHNEFYKFANLFIQDANGSYNFADLAHFNKYYTDYMTGSLDPNYAYFQQYRFGMANTEVTGDPRWRTPFSAGQLGFYAQDKWDVSSSFQLTYGLRMEIPLFFDTPTANEGFNEFAANKGWGVRTDHKLSSRPLWSPRVGFRWDINKDRKYILRGGVGVFTGRIPYVWISNNFTNTGIQMSKYTVYNPKGLELLLDPNGQLPNAQKLNASGSQEVNVFEDNFKFAQTFKANLGLDFKVLGIDWTAEAIYSKTLNDIYYKNLAVEETGRTFGQETGYMWDNRPMFEKVTKGTPYAYVYGLYNTSKGYTVNLSLKAEKHFNFGLDLMASYTWTRSMSVNSGSSSVAGSNWMYNTTYRNSNDPELGFSAYNVPHRVQASAYYHVNYGAQKQWQSTIGVIYQAKSGSPYVIEMYGDMNGDGARGNDLMFIPTDEQIDMMKFASTTVNNSNNTYPLITKVLGAGYQGELSQDQQRALLKQWIADDSYMREHRGEYFKRYADNLAFEHHFDVHMAQKYSFNVAGQLNSLELSFDIINVGNLLNKDWGHTYGDGFGTYFSPFNYEGGGLFKFDATHIARNYNSYYSRWRGQIGLRYTF</sequence>
<dbReference type="SUPFAM" id="SSF49464">
    <property type="entry name" value="Carboxypeptidase regulatory domain-like"/>
    <property type="match status" value="1"/>
</dbReference>
<dbReference type="EMBL" id="LRQG01000215">
    <property type="protein sequence ID" value="KXA33804.1"/>
    <property type="molecule type" value="Genomic_DNA"/>
</dbReference>
<feature type="chain" id="PRO_5007458348" description="TonB-dependent transporter Oar-like beta-barrel domain-containing protein" evidence="7">
    <location>
        <begin position="22"/>
        <end position="1085"/>
    </location>
</feature>
<dbReference type="SUPFAM" id="SSF56935">
    <property type="entry name" value="Porins"/>
    <property type="match status" value="1"/>
</dbReference>
<dbReference type="InterPro" id="IPR039426">
    <property type="entry name" value="TonB-dep_rcpt-like"/>
</dbReference>
<keyword evidence="6" id="KW-0998">Cell outer membrane</keyword>
<dbReference type="RefSeq" id="WP_060941177.1">
    <property type="nucleotide sequence ID" value="NZ_JAIHUT010000036.1"/>
</dbReference>
<reference evidence="10" key="1">
    <citation type="submission" date="2016-01" db="EMBL/GenBank/DDBJ databases">
        <authorList>
            <person name="Mitreva M."/>
            <person name="Pepin K.H."/>
            <person name="Mihindukulasuriya K.A."/>
            <person name="Fulton R."/>
            <person name="Fronick C."/>
            <person name="O'Laughlin M."/>
            <person name="Miner T."/>
            <person name="Herter B."/>
            <person name="Rosa B.A."/>
            <person name="Cordes M."/>
            <person name="Tomlinson C."/>
            <person name="Wollam A."/>
            <person name="Palsikar V.B."/>
            <person name="Mardis E.R."/>
            <person name="Wilson R.K."/>
        </authorList>
    </citation>
    <scope>NUCLEOTIDE SEQUENCE [LARGE SCALE GENOMIC DNA]</scope>
    <source>
        <strain evidence="10">MJR7716</strain>
    </source>
</reference>
<dbReference type="Pfam" id="PF13620">
    <property type="entry name" value="CarboxypepD_reg"/>
    <property type="match status" value="1"/>
</dbReference>
<dbReference type="STRING" id="28128.HMPREF3226_02298"/>
<evidence type="ECO:0000256" key="7">
    <source>
        <dbReference type="SAM" id="SignalP"/>
    </source>
</evidence>
<evidence type="ECO:0000256" key="3">
    <source>
        <dbReference type="ARBA" id="ARBA00022452"/>
    </source>
</evidence>
<protein>
    <recommendedName>
        <fullName evidence="8">TonB-dependent transporter Oar-like beta-barrel domain-containing protein</fullName>
    </recommendedName>
</protein>
<organism evidence="9 10">
    <name type="scientific">Prevotella corporis</name>
    <dbReference type="NCBI Taxonomy" id="28128"/>
    <lineage>
        <taxon>Bacteria</taxon>
        <taxon>Pseudomonadati</taxon>
        <taxon>Bacteroidota</taxon>
        <taxon>Bacteroidia</taxon>
        <taxon>Bacteroidales</taxon>
        <taxon>Prevotellaceae</taxon>
        <taxon>Prevotella</taxon>
    </lineage>
</organism>
<feature type="domain" description="TonB-dependent transporter Oar-like beta-barrel" evidence="8">
    <location>
        <begin position="347"/>
        <end position="913"/>
    </location>
</feature>
<feature type="domain" description="TonB-dependent transporter Oar-like beta-barrel" evidence="8">
    <location>
        <begin position="239"/>
        <end position="308"/>
    </location>
</feature>
<dbReference type="OrthoDB" id="9768147at2"/>
<keyword evidence="5" id="KW-0472">Membrane</keyword>
<dbReference type="Pfam" id="PF25183">
    <property type="entry name" value="OMP_b-brl_4"/>
    <property type="match status" value="2"/>
</dbReference>
<evidence type="ECO:0000313" key="10">
    <source>
        <dbReference type="Proteomes" id="UP000070533"/>
    </source>
</evidence>
<dbReference type="GO" id="GO:0044718">
    <property type="term" value="P:siderophore transmembrane transport"/>
    <property type="evidence" value="ECO:0007669"/>
    <property type="project" value="TreeGrafter"/>
</dbReference>
<evidence type="ECO:0000256" key="4">
    <source>
        <dbReference type="ARBA" id="ARBA00022692"/>
    </source>
</evidence>
<accession>A0A133PWE8</accession>
<keyword evidence="2" id="KW-0813">Transport</keyword>
<comment type="subcellular location">
    <subcellularLocation>
        <location evidence="1">Cell outer membrane</location>
        <topology evidence="1">Multi-pass membrane protein</topology>
    </subcellularLocation>
</comment>
<feature type="signal peptide" evidence="7">
    <location>
        <begin position="1"/>
        <end position="21"/>
    </location>
</feature>
<keyword evidence="7" id="KW-0732">Signal</keyword>
<comment type="caution">
    <text evidence="9">The sequence shown here is derived from an EMBL/GenBank/DDBJ whole genome shotgun (WGS) entry which is preliminary data.</text>
</comment>
<dbReference type="GO" id="GO:0009279">
    <property type="term" value="C:cell outer membrane"/>
    <property type="evidence" value="ECO:0007669"/>
    <property type="project" value="UniProtKB-SubCell"/>
</dbReference>
<evidence type="ECO:0000256" key="2">
    <source>
        <dbReference type="ARBA" id="ARBA00022448"/>
    </source>
</evidence>
<dbReference type="Proteomes" id="UP000070533">
    <property type="component" value="Unassembled WGS sequence"/>
</dbReference>
<dbReference type="InterPro" id="IPR008969">
    <property type="entry name" value="CarboxyPept-like_regulatory"/>
</dbReference>
<evidence type="ECO:0000256" key="1">
    <source>
        <dbReference type="ARBA" id="ARBA00004571"/>
    </source>
</evidence>
<evidence type="ECO:0000256" key="5">
    <source>
        <dbReference type="ARBA" id="ARBA00023136"/>
    </source>
</evidence>
<dbReference type="GO" id="GO:0015344">
    <property type="term" value="F:siderophore uptake transmembrane transporter activity"/>
    <property type="evidence" value="ECO:0007669"/>
    <property type="project" value="TreeGrafter"/>
</dbReference>
<dbReference type="eggNOG" id="COG4771">
    <property type="taxonomic scope" value="Bacteria"/>
</dbReference>
<dbReference type="PANTHER" id="PTHR30069:SF46">
    <property type="entry name" value="OAR PROTEIN"/>
    <property type="match status" value="1"/>
</dbReference>
<evidence type="ECO:0000313" key="9">
    <source>
        <dbReference type="EMBL" id="KXA33804.1"/>
    </source>
</evidence>
<dbReference type="Gene3D" id="2.60.40.1120">
    <property type="entry name" value="Carboxypeptidase-like, regulatory domain"/>
    <property type="match status" value="1"/>
</dbReference>
<dbReference type="PANTHER" id="PTHR30069">
    <property type="entry name" value="TONB-DEPENDENT OUTER MEMBRANE RECEPTOR"/>
    <property type="match status" value="1"/>
</dbReference>
<evidence type="ECO:0000259" key="8">
    <source>
        <dbReference type="Pfam" id="PF25183"/>
    </source>
</evidence>
<gene>
    <name evidence="9" type="ORF">HMPREF3226_02298</name>
</gene>
<keyword evidence="3" id="KW-1134">Transmembrane beta strand</keyword>
<dbReference type="InterPro" id="IPR037066">
    <property type="entry name" value="Plug_dom_sf"/>
</dbReference>
<dbReference type="PATRIC" id="fig|28128.5.peg.2367"/>
<dbReference type="Gene3D" id="2.170.130.10">
    <property type="entry name" value="TonB-dependent receptor, plug domain"/>
    <property type="match status" value="1"/>
</dbReference>
<proteinExistence type="predicted"/>
<dbReference type="Gene3D" id="2.40.170.20">
    <property type="entry name" value="TonB-dependent receptor, beta-barrel domain"/>
    <property type="match status" value="1"/>
</dbReference>
<dbReference type="AlphaFoldDB" id="A0A133PWE8"/>
<dbReference type="InterPro" id="IPR036942">
    <property type="entry name" value="Beta-barrel_TonB_sf"/>
</dbReference>